<proteinExistence type="predicted"/>
<dbReference type="Gene3D" id="2.10.10.20">
    <property type="entry name" value="Carbohydrate-binding module superfamily 5/12"/>
    <property type="match status" value="1"/>
</dbReference>
<keyword evidence="7" id="KW-1185">Reference proteome</keyword>
<dbReference type="EMBL" id="JBHSKF010000011">
    <property type="protein sequence ID" value="MFC5289424.1"/>
    <property type="molecule type" value="Genomic_DNA"/>
</dbReference>
<organism evidence="6 7">
    <name type="scientific">Actinokineospora guangxiensis</name>
    <dbReference type="NCBI Taxonomy" id="1490288"/>
    <lineage>
        <taxon>Bacteria</taxon>
        <taxon>Bacillati</taxon>
        <taxon>Actinomycetota</taxon>
        <taxon>Actinomycetes</taxon>
        <taxon>Pseudonocardiales</taxon>
        <taxon>Pseudonocardiaceae</taxon>
        <taxon>Actinokineospora</taxon>
    </lineage>
</organism>
<sequence length="248" mass="26112">MKHKRKIATIAAGVGLSPLIMVLLPASPAAAHGYISNPPSRQAQCASGTVSNCGAIQWEPQSVEGPKGQRNCHAGDSRWGPLNDDSKGWRATSVGSSVTFNWIKTARHSTSNWEYYIGGTRIASFNGNNQQPGSTVTHQVNLGGYSGRQKVLAIWNIADTPMAFYNCVDLQIGGGGTNPPTTNPPTTTPPTTNPPTTTPPASGTWSAGTAYATGSTVTYNGASYRCVQAHTALAGWEPSTTPALWTRI</sequence>
<dbReference type="SUPFAM" id="SSF81296">
    <property type="entry name" value="E set domains"/>
    <property type="match status" value="1"/>
</dbReference>
<reference evidence="7" key="1">
    <citation type="journal article" date="2019" name="Int. J. Syst. Evol. Microbiol.">
        <title>The Global Catalogue of Microorganisms (GCM) 10K type strain sequencing project: providing services to taxonomists for standard genome sequencing and annotation.</title>
        <authorList>
            <consortium name="The Broad Institute Genomics Platform"/>
            <consortium name="The Broad Institute Genome Sequencing Center for Infectious Disease"/>
            <person name="Wu L."/>
            <person name="Ma J."/>
        </authorList>
    </citation>
    <scope>NUCLEOTIDE SEQUENCE [LARGE SCALE GENOMIC DNA]</scope>
    <source>
        <strain evidence="7">CCUG 59778</strain>
    </source>
</reference>
<evidence type="ECO:0000256" key="1">
    <source>
        <dbReference type="ARBA" id="ARBA00022729"/>
    </source>
</evidence>
<evidence type="ECO:0000256" key="2">
    <source>
        <dbReference type="ARBA" id="ARBA00022801"/>
    </source>
</evidence>
<feature type="compositionally biased region" description="Pro residues" evidence="3">
    <location>
        <begin position="181"/>
        <end position="198"/>
    </location>
</feature>
<dbReference type="GO" id="GO:0004497">
    <property type="term" value="F:monooxygenase activity"/>
    <property type="evidence" value="ECO:0007669"/>
    <property type="project" value="UniProtKB-KW"/>
</dbReference>
<keyword evidence="6" id="KW-0503">Monooxygenase</keyword>
<accession>A0ABW0ETH1</accession>
<feature type="domain" description="Chitin-binding type-3" evidence="5">
    <location>
        <begin position="202"/>
        <end position="248"/>
    </location>
</feature>
<dbReference type="Proteomes" id="UP001596157">
    <property type="component" value="Unassembled WGS sequence"/>
</dbReference>
<protein>
    <submittedName>
        <fullName evidence="6">Lytic polysaccharide monooxygenase</fullName>
    </submittedName>
</protein>
<dbReference type="Pfam" id="PF02839">
    <property type="entry name" value="CBM_5_12"/>
    <property type="match status" value="1"/>
</dbReference>
<feature type="chain" id="PRO_5045417468" evidence="4">
    <location>
        <begin position="32"/>
        <end position="248"/>
    </location>
</feature>
<keyword evidence="6" id="KW-0560">Oxidoreductase</keyword>
<evidence type="ECO:0000313" key="6">
    <source>
        <dbReference type="EMBL" id="MFC5289424.1"/>
    </source>
</evidence>
<dbReference type="Pfam" id="PF03067">
    <property type="entry name" value="LPMO_10"/>
    <property type="match status" value="1"/>
</dbReference>
<comment type="caution">
    <text evidence="6">The sequence shown here is derived from an EMBL/GenBank/DDBJ whole genome shotgun (WGS) entry which is preliminary data.</text>
</comment>
<dbReference type="InterPro" id="IPR003610">
    <property type="entry name" value="CBM5/12"/>
</dbReference>
<dbReference type="InterPro" id="IPR051024">
    <property type="entry name" value="GlcNAc_Chitin_IntDeg"/>
</dbReference>
<evidence type="ECO:0000313" key="7">
    <source>
        <dbReference type="Proteomes" id="UP001596157"/>
    </source>
</evidence>
<dbReference type="SMART" id="SM00495">
    <property type="entry name" value="ChtBD3"/>
    <property type="match status" value="1"/>
</dbReference>
<keyword evidence="1 4" id="KW-0732">Signal</keyword>
<evidence type="ECO:0000256" key="3">
    <source>
        <dbReference type="SAM" id="MobiDB-lite"/>
    </source>
</evidence>
<dbReference type="CDD" id="cd12214">
    <property type="entry name" value="ChiA1_BD"/>
    <property type="match status" value="1"/>
</dbReference>
<dbReference type="InterPro" id="IPR014756">
    <property type="entry name" value="Ig_E-set"/>
</dbReference>
<dbReference type="CDD" id="cd21177">
    <property type="entry name" value="LPMO_AA10"/>
    <property type="match status" value="1"/>
</dbReference>
<feature type="signal peptide" evidence="4">
    <location>
        <begin position="1"/>
        <end position="31"/>
    </location>
</feature>
<evidence type="ECO:0000259" key="5">
    <source>
        <dbReference type="SMART" id="SM00495"/>
    </source>
</evidence>
<feature type="region of interest" description="Disordered" evidence="3">
    <location>
        <begin position="175"/>
        <end position="207"/>
    </location>
</feature>
<keyword evidence="2" id="KW-0378">Hydrolase</keyword>
<dbReference type="PANTHER" id="PTHR34823">
    <property type="entry name" value="GLCNAC-BINDING PROTEIN A"/>
    <property type="match status" value="1"/>
</dbReference>
<dbReference type="PANTHER" id="PTHR34823:SF1">
    <property type="entry name" value="CHITIN-BINDING TYPE-4 DOMAIN-CONTAINING PROTEIN"/>
    <property type="match status" value="1"/>
</dbReference>
<name>A0ABW0ETH1_9PSEU</name>
<gene>
    <name evidence="6" type="ORF">ACFPM7_20425</name>
</gene>
<dbReference type="Gene3D" id="2.70.50.50">
    <property type="entry name" value="chitin-binding protein cbp21"/>
    <property type="match status" value="1"/>
</dbReference>
<evidence type="ECO:0000256" key="4">
    <source>
        <dbReference type="SAM" id="SignalP"/>
    </source>
</evidence>
<dbReference type="SUPFAM" id="SSF51055">
    <property type="entry name" value="Carbohydrate binding domain"/>
    <property type="match status" value="1"/>
</dbReference>
<dbReference type="InterPro" id="IPR036573">
    <property type="entry name" value="CBM_sf_5/12"/>
</dbReference>
<dbReference type="RefSeq" id="WP_378249273.1">
    <property type="nucleotide sequence ID" value="NZ_JBHSKF010000011.1"/>
</dbReference>
<dbReference type="InterPro" id="IPR004302">
    <property type="entry name" value="Cellulose/chitin-bd_N"/>
</dbReference>